<comment type="caution">
    <text evidence="1">The sequence shown here is derived from an EMBL/GenBank/DDBJ whole genome shotgun (WGS) entry which is preliminary data.</text>
</comment>
<name>A0A645GAE6_9ZZZZ</name>
<dbReference type="AlphaFoldDB" id="A0A645GAE6"/>
<organism evidence="1">
    <name type="scientific">bioreactor metagenome</name>
    <dbReference type="NCBI Taxonomy" id="1076179"/>
    <lineage>
        <taxon>unclassified sequences</taxon>
        <taxon>metagenomes</taxon>
        <taxon>ecological metagenomes</taxon>
    </lineage>
</organism>
<accession>A0A645GAE6</accession>
<proteinExistence type="predicted"/>
<protein>
    <submittedName>
        <fullName evidence="1">Uncharacterized protein</fullName>
    </submittedName>
</protein>
<gene>
    <name evidence="1" type="ORF">SDC9_171008</name>
</gene>
<sequence>MIQRYFRMQRLAGMPYMELQLWIYAAQCYSNLKVNIRNIIPLRDVNCLQNATKTGTEAEEFVRVLNRLSRKVQVFLLSTCRCIPVV</sequence>
<dbReference type="EMBL" id="VSSQ01072181">
    <property type="protein sequence ID" value="MPN23615.1"/>
    <property type="molecule type" value="Genomic_DNA"/>
</dbReference>
<reference evidence="1" key="1">
    <citation type="submission" date="2019-08" db="EMBL/GenBank/DDBJ databases">
        <authorList>
            <person name="Kucharzyk K."/>
            <person name="Murdoch R.W."/>
            <person name="Higgins S."/>
            <person name="Loffler F."/>
        </authorList>
    </citation>
    <scope>NUCLEOTIDE SEQUENCE</scope>
</reference>
<evidence type="ECO:0000313" key="1">
    <source>
        <dbReference type="EMBL" id="MPN23615.1"/>
    </source>
</evidence>